<name>A0ABD0KC61_9CAEN</name>
<keyword evidence="2" id="KW-1185">Reference proteome</keyword>
<dbReference type="AlphaFoldDB" id="A0ABD0KC61"/>
<gene>
    <name evidence="1" type="ORF">BaRGS_00024091</name>
</gene>
<accession>A0ABD0KC61</accession>
<sequence length="99" mass="10678">MEPRRRTEHLTCTSSSIIFSLNPSPSQDDRVKTGSSGCSVFQQTSMLVILPYKSTYKSTLSNSKPKHRGHSTNEIIATTETQTLVAGECGTGNGLAKST</sequence>
<organism evidence="1 2">
    <name type="scientific">Batillaria attramentaria</name>
    <dbReference type="NCBI Taxonomy" id="370345"/>
    <lineage>
        <taxon>Eukaryota</taxon>
        <taxon>Metazoa</taxon>
        <taxon>Spiralia</taxon>
        <taxon>Lophotrochozoa</taxon>
        <taxon>Mollusca</taxon>
        <taxon>Gastropoda</taxon>
        <taxon>Caenogastropoda</taxon>
        <taxon>Sorbeoconcha</taxon>
        <taxon>Cerithioidea</taxon>
        <taxon>Batillariidae</taxon>
        <taxon>Batillaria</taxon>
    </lineage>
</organism>
<dbReference type="EMBL" id="JACVVK020000206">
    <property type="protein sequence ID" value="KAK7484683.1"/>
    <property type="molecule type" value="Genomic_DNA"/>
</dbReference>
<evidence type="ECO:0000313" key="2">
    <source>
        <dbReference type="Proteomes" id="UP001519460"/>
    </source>
</evidence>
<reference evidence="1 2" key="1">
    <citation type="journal article" date="2023" name="Sci. Data">
        <title>Genome assembly of the Korean intertidal mud-creeper Batillaria attramentaria.</title>
        <authorList>
            <person name="Patra A.K."/>
            <person name="Ho P.T."/>
            <person name="Jun S."/>
            <person name="Lee S.J."/>
            <person name="Kim Y."/>
            <person name="Won Y.J."/>
        </authorList>
    </citation>
    <scope>NUCLEOTIDE SEQUENCE [LARGE SCALE GENOMIC DNA]</scope>
    <source>
        <strain evidence="1">Wonlab-2016</strain>
    </source>
</reference>
<evidence type="ECO:0000313" key="1">
    <source>
        <dbReference type="EMBL" id="KAK7484683.1"/>
    </source>
</evidence>
<proteinExistence type="predicted"/>
<dbReference type="Proteomes" id="UP001519460">
    <property type="component" value="Unassembled WGS sequence"/>
</dbReference>
<protein>
    <submittedName>
        <fullName evidence="1">Uncharacterized protein</fullName>
    </submittedName>
</protein>
<comment type="caution">
    <text evidence="1">The sequence shown here is derived from an EMBL/GenBank/DDBJ whole genome shotgun (WGS) entry which is preliminary data.</text>
</comment>